<accession>A0A545UFR6</accession>
<reference evidence="2 3" key="1">
    <citation type="submission" date="2019-07" db="EMBL/GenBank/DDBJ databases">
        <title>Draft genome for Aliikangiella sp. M105.</title>
        <authorList>
            <person name="Wang G."/>
        </authorList>
    </citation>
    <scope>NUCLEOTIDE SEQUENCE [LARGE SCALE GENOMIC DNA]</scope>
    <source>
        <strain evidence="2 3">M105</strain>
    </source>
</reference>
<evidence type="ECO:0000313" key="2">
    <source>
        <dbReference type="EMBL" id="TQV88310.1"/>
    </source>
</evidence>
<sequence>MSFDERMKRELEKEAHDIDEILAEDQGLFDMLFASFKGGMRRWLIIVNILTIVASIFMVWCGYEFFVATEIQEQVFWGVCVLILLNMQIGLKQWLWMEVNRNSVMREIKRVELVIGNLASKLSQ</sequence>
<evidence type="ECO:0000256" key="1">
    <source>
        <dbReference type="SAM" id="Phobius"/>
    </source>
</evidence>
<evidence type="ECO:0000313" key="3">
    <source>
        <dbReference type="Proteomes" id="UP000315439"/>
    </source>
</evidence>
<dbReference type="Proteomes" id="UP000315439">
    <property type="component" value="Unassembled WGS sequence"/>
</dbReference>
<proteinExistence type="predicted"/>
<gene>
    <name evidence="2" type="ORF">FLL46_07225</name>
</gene>
<dbReference type="InterPro" id="IPR046659">
    <property type="entry name" value="DUF6768"/>
</dbReference>
<protein>
    <submittedName>
        <fullName evidence="2">Uncharacterized protein</fullName>
    </submittedName>
</protein>
<organism evidence="2 3">
    <name type="scientific">Aliikangiella coralliicola</name>
    <dbReference type="NCBI Taxonomy" id="2592383"/>
    <lineage>
        <taxon>Bacteria</taxon>
        <taxon>Pseudomonadati</taxon>
        <taxon>Pseudomonadota</taxon>
        <taxon>Gammaproteobacteria</taxon>
        <taxon>Oceanospirillales</taxon>
        <taxon>Pleioneaceae</taxon>
        <taxon>Aliikangiella</taxon>
    </lineage>
</organism>
<feature type="transmembrane region" description="Helical" evidence="1">
    <location>
        <begin position="43"/>
        <end position="63"/>
    </location>
</feature>
<dbReference type="EMBL" id="VIKS01000004">
    <property type="protein sequence ID" value="TQV88310.1"/>
    <property type="molecule type" value="Genomic_DNA"/>
</dbReference>
<dbReference type="AlphaFoldDB" id="A0A545UFR6"/>
<dbReference type="RefSeq" id="WP_142892818.1">
    <property type="nucleotide sequence ID" value="NZ_ML660162.1"/>
</dbReference>
<name>A0A545UFR6_9GAMM</name>
<keyword evidence="1" id="KW-0472">Membrane</keyword>
<keyword evidence="1" id="KW-1133">Transmembrane helix</keyword>
<keyword evidence="3" id="KW-1185">Reference proteome</keyword>
<dbReference type="Pfam" id="PF20556">
    <property type="entry name" value="DUF6768"/>
    <property type="match status" value="1"/>
</dbReference>
<feature type="transmembrane region" description="Helical" evidence="1">
    <location>
        <begin position="75"/>
        <end position="96"/>
    </location>
</feature>
<dbReference type="OrthoDB" id="6197105at2"/>
<keyword evidence="1" id="KW-0812">Transmembrane</keyword>
<comment type="caution">
    <text evidence="2">The sequence shown here is derived from an EMBL/GenBank/DDBJ whole genome shotgun (WGS) entry which is preliminary data.</text>
</comment>